<dbReference type="Proteomes" id="UP000717696">
    <property type="component" value="Unassembled WGS sequence"/>
</dbReference>
<proteinExistence type="inferred from homology"/>
<keyword evidence="4" id="KW-0456">Lyase</keyword>
<comment type="similarity">
    <text evidence="1">Belongs to the Gfa family.</text>
</comment>
<dbReference type="InterPro" id="IPR006913">
    <property type="entry name" value="CENP-V/GFA"/>
</dbReference>
<feature type="domain" description="CENP-V/GFA" evidence="5">
    <location>
        <begin position="2"/>
        <end position="110"/>
    </location>
</feature>
<dbReference type="InterPro" id="IPR011057">
    <property type="entry name" value="Mss4-like_sf"/>
</dbReference>
<gene>
    <name evidence="6" type="ORF">B0J13DRAFT_66241</name>
</gene>
<dbReference type="PANTHER" id="PTHR33337">
    <property type="entry name" value="GFA DOMAIN-CONTAINING PROTEIN"/>
    <property type="match status" value="1"/>
</dbReference>
<keyword evidence="2" id="KW-0479">Metal-binding</keyword>
<dbReference type="PANTHER" id="PTHR33337:SF30">
    <property type="entry name" value="DUF636 DOMAIN PROTEIN (AFU_ORTHOLOGUE AFUA_1G03180)"/>
    <property type="match status" value="1"/>
</dbReference>
<organism evidence="6 7">
    <name type="scientific">Dactylonectria estremocensis</name>
    <dbReference type="NCBI Taxonomy" id="1079267"/>
    <lineage>
        <taxon>Eukaryota</taxon>
        <taxon>Fungi</taxon>
        <taxon>Dikarya</taxon>
        <taxon>Ascomycota</taxon>
        <taxon>Pezizomycotina</taxon>
        <taxon>Sordariomycetes</taxon>
        <taxon>Hypocreomycetidae</taxon>
        <taxon>Hypocreales</taxon>
        <taxon>Nectriaceae</taxon>
        <taxon>Dactylonectria</taxon>
    </lineage>
</organism>
<dbReference type="GO" id="GO:0016846">
    <property type="term" value="F:carbon-sulfur lyase activity"/>
    <property type="evidence" value="ECO:0007669"/>
    <property type="project" value="InterPro"/>
</dbReference>
<keyword evidence="3" id="KW-0862">Zinc</keyword>
<evidence type="ECO:0000259" key="5">
    <source>
        <dbReference type="PROSITE" id="PS51891"/>
    </source>
</evidence>
<sequence length="139" mass="14687">MTTGGCACGVLNYSFDSEPLVSALCHCNGCKRASSSDYTSNLIVPASAFHITSGSAKAYTSKGGSGNDRSSHFCPECGTMLYVTSEAASEVVIVKAGTLDDLGLNETKYRPTVEIHCENKYSWLPDIEGAKRFDGAMGP</sequence>
<evidence type="ECO:0000313" key="7">
    <source>
        <dbReference type="Proteomes" id="UP000717696"/>
    </source>
</evidence>
<evidence type="ECO:0000256" key="1">
    <source>
        <dbReference type="ARBA" id="ARBA00005495"/>
    </source>
</evidence>
<keyword evidence="7" id="KW-1185">Reference proteome</keyword>
<evidence type="ECO:0000256" key="2">
    <source>
        <dbReference type="ARBA" id="ARBA00022723"/>
    </source>
</evidence>
<reference evidence="6" key="1">
    <citation type="journal article" date="2021" name="Nat. Commun.">
        <title>Genetic determinants of endophytism in the Arabidopsis root mycobiome.</title>
        <authorList>
            <person name="Mesny F."/>
            <person name="Miyauchi S."/>
            <person name="Thiergart T."/>
            <person name="Pickel B."/>
            <person name="Atanasova L."/>
            <person name="Karlsson M."/>
            <person name="Huettel B."/>
            <person name="Barry K.W."/>
            <person name="Haridas S."/>
            <person name="Chen C."/>
            <person name="Bauer D."/>
            <person name="Andreopoulos W."/>
            <person name="Pangilinan J."/>
            <person name="LaButti K."/>
            <person name="Riley R."/>
            <person name="Lipzen A."/>
            <person name="Clum A."/>
            <person name="Drula E."/>
            <person name="Henrissat B."/>
            <person name="Kohler A."/>
            <person name="Grigoriev I.V."/>
            <person name="Martin F.M."/>
            <person name="Hacquard S."/>
        </authorList>
    </citation>
    <scope>NUCLEOTIDE SEQUENCE</scope>
    <source>
        <strain evidence="6">MPI-CAGE-AT-0021</strain>
    </source>
</reference>
<dbReference type="PROSITE" id="PS51891">
    <property type="entry name" value="CENP_V_GFA"/>
    <property type="match status" value="1"/>
</dbReference>
<accession>A0A9P9EKR5</accession>
<dbReference type="GO" id="GO:0046872">
    <property type="term" value="F:metal ion binding"/>
    <property type="evidence" value="ECO:0007669"/>
    <property type="project" value="UniProtKB-KW"/>
</dbReference>
<evidence type="ECO:0000313" key="6">
    <source>
        <dbReference type="EMBL" id="KAH7139615.1"/>
    </source>
</evidence>
<dbReference type="SUPFAM" id="SSF51316">
    <property type="entry name" value="Mss4-like"/>
    <property type="match status" value="1"/>
</dbReference>
<name>A0A9P9EKR5_9HYPO</name>
<dbReference type="Gene3D" id="3.90.1590.10">
    <property type="entry name" value="glutathione-dependent formaldehyde- activating enzyme (gfa)"/>
    <property type="match status" value="1"/>
</dbReference>
<dbReference type="EMBL" id="JAGMUU010000014">
    <property type="protein sequence ID" value="KAH7139615.1"/>
    <property type="molecule type" value="Genomic_DNA"/>
</dbReference>
<dbReference type="Pfam" id="PF04828">
    <property type="entry name" value="GFA"/>
    <property type="match status" value="1"/>
</dbReference>
<evidence type="ECO:0000256" key="3">
    <source>
        <dbReference type="ARBA" id="ARBA00022833"/>
    </source>
</evidence>
<dbReference type="OrthoDB" id="428768at2759"/>
<evidence type="ECO:0000256" key="4">
    <source>
        <dbReference type="ARBA" id="ARBA00023239"/>
    </source>
</evidence>
<comment type="caution">
    <text evidence="6">The sequence shown here is derived from an EMBL/GenBank/DDBJ whole genome shotgun (WGS) entry which is preliminary data.</text>
</comment>
<dbReference type="AlphaFoldDB" id="A0A9P9EKR5"/>
<protein>
    <submittedName>
        <fullName evidence="6">Mss4-like protein</fullName>
    </submittedName>
</protein>